<feature type="region of interest" description="Disordered" evidence="1">
    <location>
        <begin position="681"/>
        <end position="885"/>
    </location>
</feature>
<dbReference type="AlphaFoldDB" id="A0A9P6UCL0"/>
<feature type="compositionally biased region" description="Basic and acidic residues" evidence="1">
    <location>
        <begin position="281"/>
        <end position="319"/>
    </location>
</feature>
<dbReference type="Gene3D" id="1.10.10.60">
    <property type="entry name" value="Homeodomain-like"/>
    <property type="match status" value="2"/>
</dbReference>
<protein>
    <submittedName>
        <fullName evidence="5">Uncharacterized protein</fullName>
    </submittedName>
</protein>
<evidence type="ECO:0000313" key="6">
    <source>
        <dbReference type="Proteomes" id="UP000807716"/>
    </source>
</evidence>
<feature type="compositionally biased region" description="Polar residues" evidence="1">
    <location>
        <begin position="53"/>
        <end position="69"/>
    </location>
</feature>
<feature type="compositionally biased region" description="Polar residues" evidence="1">
    <location>
        <begin position="429"/>
        <end position="461"/>
    </location>
</feature>
<dbReference type="SUPFAM" id="SSF46689">
    <property type="entry name" value="Homeodomain-like"/>
    <property type="match status" value="1"/>
</dbReference>
<gene>
    <name evidence="5" type="ORF">DFQ27_003561</name>
</gene>
<feature type="compositionally biased region" description="Low complexity" evidence="1">
    <location>
        <begin position="804"/>
        <end position="835"/>
    </location>
</feature>
<evidence type="ECO:0000313" key="5">
    <source>
        <dbReference type="EMBL" id="KAG0269436.1"/>
    </source>
</evidence>
<dbReference type="InterPro" id="IPR009057">
    <property type="entry name" value="Homeodomain-like_sf"/>
</dbReference>
<feature type="region of interest" description="Disordered" evidence="1">
    <location>
        <begin position="394"/>
        <end position="532"/>
    </location>
</feature>
<dbReference type="GO" id="GO:0000981">
    <property type="term" value="F:DNA-binding transcription factor activity, RNA polymerase II-specific"/>
    <property type="evidence" value="ECO:0007669"/>
    <property type="project" value="TreeGrafter"/>
</dbReference>
<proteinExistence type="predicted"/>
<feature type="domain" description="HTH myb-type" evidence="4">
    <location>
        <begin position="620"/>
        <end position="672"/>
    </location>
</feature>
<feature type="compositionally biased region" description="Low complexity" evidence="1">
    <location>
        <begin position="704"/>
        <end position="715"/>
    </location>
</feature>
<dbReference type="CDD" id="cd00167">
    <property type="entry name" value="SANT"/>
    <property type="match status" value="2"/>
</dbReference>
<feature type="compositionally biased region" description="Low complexity" evidence="1">
    <location>
        <begin position="766"/>
        <end position="784"/>
    </location>
</feature>
<sequence length="885" mass="95526">MTEDHATEDPTAAVVVGTSTTKAPLITMPPVSSSLDATALSSIKEDRPHDLGTTFNGSQPSDTPDQQLSGELPPASDKPGDTGGCQQVPQLASARERGHDDEEKVSSDVDGEGADDEPRVHTAVFRPQLDDIMLDQDLLDFYQRLKELVSRSPLKTAQALYAFSAATSHLEIDLEKPSIFNMYHKTFSFYQDNTWFTVDLEPNLEEHHTYGSDLESSTRLQILPTRHKLFPAPKRWNDYGHDQHPSSSSSSYAAYLDSLYSFSPSQLHGTSQRSKKRRPSRERSPSRYSRYDDYERTEQDGRRRGRGRDRDRSRDDRLPSRHSHRHPSTSPSRHREGEMSSKRTRTDSTNDGGYGFNDADSSYQSQYLTADGELISFEERRRLRKKLKRRRREEAERAAAEAAAGAGDLSHSQAATHGYTGRDPAMANNDASRNFSYSGSEVARDTTNGSQVHPASQSTRTLKLVVRPPMQPPARGESGSQTPQTPVSSGGIPRTILPNEVASDAASMRPPSTTPTTPKPEIPLSPHQIRRKGKHIGSAYSLSSLVPLPEDAAARNHKPGAPPEEKLKKGTWTSQEEEMLLEAVRELSSENWHAVAARVPGRNAKQCMQKWQTDLDPQINRLPWTIEEDQRLVEAYQAYGNSWQQIAKVVETRTWYQCYNRVRAKSVKSRIMNAANFPAGGAAAGSGAGAGASTAGGGAGSGSGDTTASTANGSSRGSKLKDTLSGQNRGPSSAPPRDASAMPTGAGPQDADEVVIVKQEDGGVKPTAASAPGPSFTTSTPGSTYSQSPLSTPNAPSTKFVPMSTPSSSTPGSSSSTSSAAGAHSSAATTTAPPGQFAGNSGQGIDAGHAPPPSHQQLQQRSERNVAPVHSSGRDLYSQPPQSQV</sequence>
<feature type="compositionally biased region" description="Basic and acidic residues" evidence="1">
    <location>
        <begin position="333"/>
        <end position="348"/>
    </location>
</feature>
<dbReference type="EMBL" id="JAAAJB010000025">
    <property type="protein sequence ID" value="KAG0269436.1"/>
    <property type="molecule type" value="Genomic_DNA"/>
</dbReference>
<feature type="compositionally biased region" description="Basic and acidic residues" evidence="1">
    <location>
        <begin position="94"/>
        <end position="107"/>
    </location>
</feature>
<dbReference type="Proteomes" id="UP000807716">
    <property type="component" value="Unassembled WGS sequence"/>
</dbReference>
<dbReference type="InterPro" id="IPR017930">
    <property type="entry name" value="Myb_dom"/>
</dbReference>
<dbReference type="GO" id="GO:0005634">
    <property type="term" value="C:nucleus"/>
    <property type="evidence" value="ECO:0007669"/>
    <property type="project" value="TreeGrafter"/>
</dbReference>
<feature type="region of interest" description="Disordered" evidence="1">
    <location>
        <begin position="1"/>
        <end position="120"/>
    </location>
</feature>
<dbReference type="SMART" id="SM00717">
    <property type="entry name" value="SANT"/>
    <property type="match status" value="2"/>
</dbReference>
<organism evidence="5 6">
    <name type="scientific">Actinomortierella ambigua</name>
    <dbReference type="NCBI Taxonomy" id="1343610"/>
    <lineage>
        <taxon>Eukaryota</taxon>
        <taxon>Fungi</taxon>
        <taxon>Fungi incertae sedis</taxon>
        <taxon>Mucoromycota</taxon>
        <taxon>Mortierellomycotina</taxon>
        <taxon>Mortierellomycetes</taxon>
        <taxon>Mortierellales</taxon>
        <taxon>Mortierellaceae</taxon>
        <taxon>Actinomortierella</taxon>
    </lineage>
</organism>
<dbReference type="PROSITE" id="PS50090">
    <property type="entry name" value="MYB_LIKE"/>
    <property type="match status" value="2"/>
</dbReference>
<dbReference type="InterPro" id="IPR001005">
    <property type="entry name" value="SANT/Myb"/>
</dbReference>
<evidence type="ECO:0000256" key="1">
    <source>
        <dbReference type="SAM" id="MobiDB-lite"/>
    </source>
</evidence>
<feature type="domain" description="HTH myb-type" evidence="4">
    <location>
        <begin position="564"/>
        <end position="619"/>
    </location>
</feature>
<feature type="compositionally biased region" description="Polar residues" evidence="1">
    <location>
        <begin position="478"/>
        <end position="488"/>
    </location>
</feature>
<evidence type="ECO:0000259" key="4">
    <source>
        <dbReference type="PROSITE" id="PS51294"/>
    </source>
</evidence>
<evidence type="ECO:0000259" key="2">
    <source>
        <dbReference type="PROSITE" id="PS50090"/>
    </source>
</evidence>
<dbReference type="PROSITE" id="PS51293">
    <property type="entry name" value="SANT"/>
    <property type="match status" value="1"/>
</dbReference>
<feature type="compositionally biased region" description="Polar residues" evidence="1">
    <location>
        <begin position="30"/>
        <end position="41"/>
    </location>
</feature>
<feature type="region of interest" description="Disordered" evidence="1">
    <location>
        <begin position="263"/>
        <end position="361"/>
    </location>
</feature>
<feature type="region of interest" description="Disordered" evidence="1">
    <location>
        <begin position="552"/>
        <end position="572"/>
    </location>
</feature>
<dbReference type="PROSITE" id="PS51294">
    <property type="entry name" value="HTH_MYB"/>
    <property type="match status" value="2"/>
</dbReference>
<dbReference type="GO" id="GO:0000978">
    <property type="term" value="F:RNA polymerase II cis-regulatory region sequence-specific DNA binding"/>
    <property type="evidence" value="ECO:0007669"/>
    <property type="project" value="TreeGrafter"/>
</dbReference>
<feature type="domain" description="Myb-like" evidence="2">
    <location>
        <begin position="564"/>
        <end position="615"/>
    </location>
</feature>
<keyword evidence="6" id="KW-1185">Reference proteome</keyword>
<evidence type="ECO:0000259" key="3">
    <source>
        <dbReference type="PROSITE" id="PS51293"/>
    </source>
</evidence>
<name>A0A9P6UCL0_9FUNG</name>
<accession>A0A9P6UCL0</accession>
<feature type="domain" description="SANT" evidence="3">
    <location>
        <begin position="624"/>
        <end position="658"/>
    </location>
</feature>
<comment type="caution">
    <text evidence="5">The sequence shown here is derived from an EMBL/GenBank/DDBJ whole genome shotgun (WGS) entry which is preliminary data.</text>
</comment>
<dbReference type="PANTHER" id="PTHR45614">
    <property type="entry name" value="MYB PROTEIN-RELATED"/>
    <property type="match status" value="1"/>
</dbReference>
<feature type="domain" description="Myb-like" evidence="2">
    <location>
        <begin position="616"/>
        <end position="661"/>
    </location>
</feature>
<dbReference type="Pfam" id="PF13921">
    <property type="entry name" value="Myb_DNA-bind_6"/>
    <property type="match status" value="1"/>
</dbReference>
<reference evidence="5" key="1">
    <citation type="journal article" date="2020" name="Fungal Divers.">
        <title>Resolving the Mortierellaceae phylogeny through synthesis of multi-gene phylogenetics and phylogenomics.</title>
        <authorList>
            <person name="Vandepol N."/>
            <person name="Liber J."/>
            <person name="Desiro A."/>
            <person name="Na H."/>
            <person name="Kennedy M."/>
            <person name="Barry K."/>
            <person name="Grigoriev I.V."/>
            <person name="Miller A.N."/>
            <person name="O'Donnell K."/>
            <person name="Stajich J.E."/>
            <person name="Bonito G."/>
        </authorList>
    </citation>
    <scope>NUCLEOTIDE SEQUENCE</scope>
    <source>
        <strain evidence="5">BC1065</strain>
    </source>
</reference>
<dbReference type="InterPro" id="IPR017884">
    <property type="entry name" value="SANT_dom"/>
</dbReference>
<dbReference type="OrthoDB" id="2143914at2759"/>
<dbReference type="InterPro" id="IPR050560">
    <property type="entry name" value="MYB_TF"/>
</dbReference>
<feature type="compositionally biased region" description="Gly residues" evidence="1">
    <location>
        <begin position="682"/>
        <end position="703"/>
    </location>
</feature>
<feature type="compositionally biased region" description="Polar residues" evidence="1">
    <location>
        <begin position="785"/>
        <end position="797"/>
    </location>
</feature>